<comment type="caution">
    <text evidence="2">The sequence shown here is derived from an EMBL/GenBank/DDBJ whole genome shotgun (WGS) entry which is preliminary data.</text>
</comment>
<organism evidence="2 3">
    <name type="scientific">Flavobacterium calami</name>
    <dbReference type="NCBI Taxonomy" id="3139144"/>
    <lineage>
        <taxon>Bacteria</taxon>
        <taxon>Pseudomonadati</taxon>
        <taxon>Bacteroidota</taxon>
        <taxon>Flavobacteriia</taxon>
        <taxon>Flavobacteriales</taxon>
        <taxon>Flavobacteriaceae</taxon>
        <taxon>Flavobacterium</taxon>
    </lineage>
</organism>
<dbReference type="RefSeq" id="WP_341689595.1">
    <property type="nucleotide sequence ID" value="NZ_JBBYHS010000003.1"/>
</dbReference>
<feature type="transmembrane region" description="Helical" evidence="1">
    <location>
        <begin position="82"/>
        <end position="103"/>
    </location>
</feature>
<evidence type="ECO:0000313" key="3">
    <source>
        <dbReference type="Proteomes" id="UP001485226"/>
    </source>
</evidence>
<dbReference type="EMBL" id="JBBYHS010000003">
    <property type="protein sequence ID" value="MEL1252863.1"/>
    <property type="molecule type" value="Genomic_DNA"/>
</dbReference>
<protein>
    <recommendedName>
        <fullName evidence="4">Lipoprotein</fullName>
    </recommendedName>
</protein>
<feature type="transmembrane region" description="Helical" evidence="1">
    <location>
        <begin position="43"/>
        <end position="70"/>
    </location>
</feature>
<sequence>MKKHIQLHQTQKFAIAIPVLFVSSCATKHWVERFRFSVEFRWIYEYVGVSALLLSFFLVVFSFTNSILVLRDLKSKGFQKALWFLLSSSVFLLFAGLMVAIALNVV</sequence>
<dbReference type="Proteomes" id="UP001485226">
    <property type="component" value="Unassembled WGS sequence"/>
</dbReference>
<reference evidence="2 3" key="1">
    <citation type="submission" date="2024-04" db="EMBL/GenBank/DDBJ databases">
        <title>Flavobacterium sp. DGU38 16S ribosomal RNA gene Genome sequencing and assembly.</title>
        <authorList>
            <person name="Park S."/>
        </authorList>
    </citation>
    <scope>NUCLEOTIDE SEQUENCE [LARGE SCALE GENOMIC DNA]</scope>
    <source>
        <strain evidence="2 3">DGU38</strain>
    </source>
</reference>
<keyword evidence="1" id="KW-1133">Transmembrane helix</keyword>
<evidence type="ECO:0000256" key="1">
    <source>
        <dbReference type="SAM" id="Phobius"/>
    </source>
</evidence>
<evidence type="ECO:0008006" key="4">
    <source>
        <dbReference type="Google" id="ProtNLM"/>
    </source>
</evidence>
<gene>
    <name evidence="2" type="ORF">AAEO57_03680</name>
</gene>
<dbReference type="PROSITE" id="PS51257">
    <property type="entry name" value="PROKAR_LIPOPROTEIN"/>
    <property type="match status" value="1"/>
</dbReference>
<keyword evidence="3" id="KW-1185">Reference proteome</keyword>
<evidence type="ECO:0000313" key="2">
    <source>
        <dbReference type="EMBL" id="MEL1252863.1"/>
    </source>
</evidence>
<name>A0ABU9ILU8_9FLAO</name>
<feature type="transmembrane region" description="Helical" evidence="1">
    <location>
        <begin position="12"/>
        <end position="31"/>
    </location>
</feature>
<keyword evidence="1" id="KW-0472">Membrane</keyword>
<keyword evidence="1" id="KW-0812">Transmembrane</keyword>
<accession>A0ABU9ILU8</accession>
<proteinExistence type="predicted"/>